<dbReference type="GO" id="GO:0015562">
    <property type="term" value="F:efflux transmembrane transporter activity"/>
    <property type="evidence" value="ECO:0007669"/>
    <property type="project" value="InterPro"/>
</dbReference>
<gene>
    <name evidence="6" type="ORF">N7U66_02140</name>
</gene>
<reference evidence="6" key="1">
    <citation type="submission" date="2022-11" db="EMBL/GenBank/DDBJ databases">
        <title>Lacinutrix neustonica HL-RS19T sp. nov., isolated from the surface microlayer sample of brackish Lake Shihwa.</title>
        <authorList>
            <person name="Choi J.Y."/>
            <person name="Hwang C.Y."/>
        </authorList>
    </citation>
    <scope>NUCLEOTIDE SEQUENCE</scope>
    <source>
        <strain evidence="6">HL-RS19</strain>
    </source>
</reference>
<dbReference type="GO" id="GO:0009279">
    <property type="term" value="C:cell outer membrane"/>
    <property type="evidence" value="ECO:0007669"/>
    <property type="project" value="UniProtKB-SubCell"/>
</dbReference>
<keyword evidence="3" id="KW-0812">Transmembrane</keyword>
<name>A0A9E8MXU8_9FLAO</name>
<evidence type="ECO:0000256" key="2">
    <source>
        <dbReference type="ARBA" id="ARBA00022452"/>
    </source>
</evidence>
<evidence type="ECO:0000256" key="5">
    <source>
        <dbReference type="ARBA" id="ARBA00023237"/>
    </source>
</evidence>
<dbReference type="AlphaFoldDB" id="A0A9E8MXU8"/>
<dbReference type="SUPFAM" id="SSF56954">
    <property type="entry name" value="Outer membrane efflux proteins (OEP)"/>
    <property type="match status" value="1"/>
</dbReference>
<dbReference type="InterPro" id="IPR051906">
    <property type="entry name" value="TolC-like"/>
</dbReference>
<dbReference type="PANTHER" id="PTHR30026">
    <property type="entry name" value="OUTER MEMBRANE PROTEIN TOLC"/>
    <property type="match status" value="1"/>
</dbReference>
<dbReference type="GO" id="GO:0015288">
    <property type="term" value="F:porin activity"/>
    <property type="evidence" value="ECO:0007669"/>
    <property type="project" value="TreeGrafter"/>
</dbReference>
<evidence type="ECO:0000256" key="3">
    <source>
        <dbReference type="ARBA" id="ARBA00022692"/>
    </source>
</evidence>
<dbReference type="PANTHER" id="PTHR30026:SF20">
    <property type="entry name" value="OUTER MEMBRANE PROTEIN TOLC"/>
    <property type="match status" value="1"/>
</dbReference>
<organism evidence="6 7">
    <name type="scientific">Lacinutrix neustonica</name>
    <dbReference type="NCBI Taxonomy" id="2980107"/>
    <lineage>
        <taxon>Bacteria</taxon>
        <taxon>Pseudomonadati</taxon>
        <taxon>Bacteroidota</taxon>
        <taxon>Flavobacteriia</taxon>
        <taxon>Flavobacteriales</taxon>
        <taxon>Flavobacteriaceae</taxon>
        <taxon>Lacinutrix</taxon>
    </lineage>
</organism>
<dbReference type="Proteomes" id="UP001164705">
    <property type="component" value="Chromosome"/>
</dbReference>
<comment type="subcellular location">
    <subcellularLocation>
        <location evidence="1">Cell outer membrane</location>
    </subcellularLocation>
</comment>
<accession>A0A9E8MXU8</accession>
<evidence type="ECO:0000313" key="6">
    <source>
        <dbReference type="EMBL" id="WAC02532.1"/>
    </source>
</evidence>
<dbReference type="GO" id="GO:1990281">
    <property type="term" value="C:efflux pump complex"/>
    <property type="evidence" value="ECO:0007669"/>
    <property type="project" value="TreeGrafter"/>
</dbReference>
<sequence length="475" mass="53792">MTTFNTNVLYLLLLTSVMVFGQSENSGLKQELSFEEYLAYVKAHHPVMKQANLTLSMGEASLLKARGGFDPKIEVDYDRKAFKKTTYYDQLNAAFKVPTWYGIEFKANFEENSGAYLNPNLTVPDGGLYSAGVSFSLAQGFLINERMAALKQARFFRDQTKADRELLVNNLIFEASTAYFEWLEATNEQNVYEAFLQNASTRFKAVERSAALGEKAMIEVTEARIILKNRALNPEEASLKRRKAALKVSNYLWLNTIPLEIQDYAIPVLPAKQNLENSLVLAGITDTIALLDNHPKLLSIDAKIGGLTINRALKQNKLLPKIDLEYHFLSSQFDEINAFNTSNYKAFVNVSFPILLRKERGDLRLANLKLNEANFERKTIALNLKNKINAVQAEIQSLAKQNLLINDIIEDYETMVAAEERKFFLGESSLFLINAREQKLIDAQIKDNTLKIKEFIAIARLYNILGRSLEPVTNN</sequence>
<protein>
    <submittedName>
        <fullName evidence="6">TolC family protein</fullName>
    </submittedName>
</protein>
<evidence type="ECO:0000313" key="7">
    <source>
        <dbReference type="Proteomes" id="UP001164705"/>
    </source>
</evidence>
<keyword evidence="7" id="KW-1185">Reference proteome</keyword>
<proteinExistence type="predicted"/>
<keyword evidence="4" id="KW-0472">Membrane</keyword>
<evidence type="ECO:0000256" key="1">
    <source>
        <dbReference type="ARBA" id="ARBA00004442"/>
    </source>
</evidence>
<dbReference type="EMBL" id="CP113088">
    <property type="protein sequence ID" value="WAC02532.1"/>
    <property type="molecule type" value="Genomic_DNA"/>
</dbReference>
<dbReference type="Gene3D" id="1.20.1600.10">
    <property type="entry name" value="Outer membrane efflux proteins (OEP)"/>
    <property type="match status" value="1"/>
</dbReference>
<dbReference type="KEGG" id="lnu:N7U66_02140"/>
<keyword evidence="2" id="KW-1134">Transmembrane beta strand</keyword>
<keyword evidence="5" id="KW-0998">Cell outer membrane</keyword>
<evidence type="ECO:0000256" key="4">
    <source>
        <dbReference type="ARBA" id="ARBA00023136"/>
    </source>
</evidence>
<dbReference type="RefSeq" id="WP_267677129.1">
    <property type="nucleotide sequence ID" value="NZ_CP113088.1"/>
</dbReference>